<evidence type="ECO:0000256" key="4">
    <source>
        <dbReference type="ARBA" id="ARBA00022786"/>
    </source>
</evidence>
<comment type="similarity">
    <text evidence="1">Belongs to the ATG10 family.</text>
</comment>
<dbReference type="GO" id="GO:0005829">
    <property type="term" value="C:cytosol"/>
    <property type="evidence" value="ECO:0007669"/>
    <property type="project" value="TreeGrafter"/>
</dbReference>
<keyword evidence="3" id="KW-0808">Transferase</keyword>
<dbReference type="GO" id="GO:0000422">
    <property type="term" value="P:autophagy of mitochondrion"/>
    <property type="evidence" value="ECO:0007669"/>
    <property type="project" value="TreeGrafter"/>
</dbReference>
<proteinExistence type="inferred from homology"/>
<dbReference type="GO" id="GO:0061651">
    <property type="term" value="F:Atg12 conjugating enzyme activity"/>
    <property type="evidence" value="ECO:0007669"/>
    <property type="project" value="TreeGrafter"/>
</dbReference>
<keyword evidence="5" id="KW-0813">Transport</keyword>
<dbReference type="GO" id="GO:0000045">
    <property type="term" value="P:autophagosome assembly"/>
    <property type="evidence" value="ECO:0007669"/>
    <property type="project" value="TreeGrafter"/>
</dbReference>
<dbReference type="GO" id="GO:0032446">
    <property type="term" value="P:protein modification by small protein conjugation"/>
    <property type="evidence" value="ECO:0007669"/>
    <property type="project" value="TreeGrafter"/>
</dbReference>
<evidence type="ECO:0000256" key="1">
    <source>
        <dbReference type="ARBA" id="ARBA00005696"/>
    </source>
</evidence>
<dbReference type="GO" id="GO:0015031">
    <property type="term" value="P:protein transport"/>
    <property type="evidence" value="ECO:0007669"/>
    <property type="project" value="UniProtKB-KW"/>
</dbReference>
<gene>
    <name evidence="8" type="ORF">TD95_004831</name>
</gene>
<evidence type="ECO:0000256" key="7">
    <source>
        <dbReference type="ARBA" id="ARBA00029833"/>
    </source>
</evidence>
<dbReference type="AlphaFoldDB" id="A0A0F4Z729"/>
<dbReference type="Gene3D" id="3.30.1460.50">
    <property type="match status" value="1"/>
</dbReference>
<dbReference type="PANTHER" id="PTHR14957">
    <property type="entry name" value="UBIQUITIN-LIKE-CONJUGATING ENZYME ATG10"/>
    <property type="match status" value="1"/>
</dbReference>
<dbReference type="EMBL" id="LAEV01002289">
    <property type="protein sequence ID" value="KKA26125.1"/>
    <property type="molecule type" value="Genomic_DNA"/>
</dbReference>
<dbReference type="Pfam" id="PF03987">
    <property type="entry name" value="Autophagy_act_C"/>
    <property type="match status" value="1"/>
</dbReference>
<protein>
    <recommendedName>
        <fullName evidence="2">Ubiquitin-like-conjugating enzyme ATG10</fullName>
    </recommendedName>
    <alternativeName>
        <fullName evidence="7">Autophagy-related protein 10</fullName>
    </alternativeName>
</protein>
<sequence length="243" mass="27187">MDFRSFPSLSPEEFTECCHLFEALYCRASLGPLRRRWKLTSVSALDVSGFGPGGYVTYIQISRPLEVATDAGGLAGIIEKLGMAWNDEREGILDQQMEMDEMNDAAVVRLDPPEDDENAFYDAGKVTYEIHLHPTYRVPCLWFSMENLPVDEHALDVDTVFRRLVPDQFKNGLRALGHMGGISMDHHPITGVPTFFIHPCLLGDAMNGFAEKCTRENYLMLWLGLVGGCVGLWVPKEMAQAKA</sequence>
<dbReference type="OrthoDB" id="4089664at2759"/>
<evidence type="ECO:0000256" key="3">
    <source>
        <dbReference type="ARBA" id="ARBA00022679"/>
    </source>
</evidence>
<keyword evidence="6" id="KW-0072">Autophagy</keyword>
<keyword evidence="9" id="KW-1185">Reference proteome</keyword>
<evidence type="ECO:0000256" key="5">
    <source>
        <dbReference type="ARBA" id="ARBA00022927"/>
    </source>
</evidence>
<accession>A0A0F4Z729</accession>
<evidence type="ECO:0000313" key="8">
    <source>
        <dbReference type="EMBL" id="KKA26125.1"/>
    </source>
</evidence>
<evidence type="ECO:0000313" key="9">
    <source>
        <dbReference type="Proteomes" id="UP000033483"/>
    </source>
</evidence>
<dbReference type="InterPro" id="IPR007135">
    <property type="entry name" value="Atg3/Atg10"/>
</dbReference>
<evidence type="ECO:0000256" key="2">
    <source>
        <dbReference type="ARBA" id="ARBA00021099"/>
    </source>
</evidence>
<organism evidence="8 9">
    <name type="scientific">Thielaviopsis punctulata</name>
    <dbReference type="NCBI Taxonomy" id="72032"/>
    <lineage>
        <taxon>Eukaryota</taxon>
        <taxon>Fungi</taxon>
        <taxon>Dikarya</taxon>
        <taxon>Ascomycota</taxon>
        <taxon>Pezizomycotina</taxon>
        <taxon>Sordariomycetes</taxon>
        <taxon>Hypocreomycetidae</taxon>
        <taxon>Microascales</taxon>
        <taxon>Ceratocystidaceae</taxon>
        <taxon>Thielaviopsis</taxon>
    </lineage>
</organism>
<reference evidence="8 9" key="1">
    <citation type="submission" date="2015-03" db="EMBL/GenBank/DDBJ databases">
        <authorList>
            <person name="Radwan O."/>
            <person name="Al-Naeli F.A."/>
            <person name="Rendon G.A."/>
            <person name="Fields C."/>
        </authorList>
    </citation>
    <scope>NUCLEOTIDE SEQUENCE [LARGE SCALE GENOMIC DNA]</scope>
    <source>
        <strain evidence="8">CR-DP1</strain>
    </source>
</reference>
<name>A0A0F4Z729_9PEZI</name>
<dbReference type="Proteomes" id="UP000033483">
    <property type="component" value="Unassembled WGS sequence"/>
</dbReference>
<comment type="caution">
    <text evidence="8">The sequence shown here is derived from an EMBL/GenBank/DDBJ whole genome shotgun (WGS) entry which is preliminary data.</text>
</comment>
<dbReference type="PANTHER" id="PTHR14957:SF1">
    <property type="entry name" value="UBIQUITIN-LIKE-CONJUGATING ENZYME ATG10"/>
    <property type="match status" value="1"/>
</dbReference>
<keyword evidence="4" id="KW-0833">Ubl conjugation pathway</keyword>
<keyword evidence="5" id="KW-0653">Protein transport</keyword>
<evidence type="ECO:0000256" key="6">
    <source>
        <dbReference type="ARBA" id="ARBA00023006"/>
    </source>
</evidence>